<evidence type="ECO:0000256" key="1">
    <source>
        <dbReference type="SAM" id="MobiDB-lite"/>
    </source>
</evidence>
<reference evidence="2 3" key="1">
    <citation type="submission" date="2017-12" db="EMBL/GenBank/DDBJ databases">
        <title>Comparative genomics of Botrytis spp.</title>
        <authorList>
            <person name="Valero-Jimenez C.A."/>
            <person name="Tapia P."/>
            <person name="Veloso J."/>
            <person name="Silva-Moreno E."/>
            <person name="Staats M."/>
            <person name="Valdes J.H."/>
            <person name="Van Kan J.A.L."/>
        </authorList>
    </citation>
    <scope>NUCLEOTIDE SEQUENCE [LARGE SCALE GENOMIC DNA]</scope>
    <source>
        <strain evidence="2 3">Bh0001</strain>
    </source>
</reference>
<feature type="region of interest" description="Disordered" evidence="1">
    <location>
        <begin position="65"/>
        <end position="87"/>
    </location>
</feature>
<comment type="caution">
    <text evidence="2">The sequence shown here is derived from an EMBL/GenBank/DDBJ whole genome shotgun (WGS) entry which is preliminary data.</text>
</comment>
<accession>A0A4Z1H074</accession>
<proteinExistence type="predicted"/>
<gene>
    <name evidence="2" type="ORF">BHYA_0006g00360</name>
</gene>
<evidence type="ECO:0000313" key="2">
    <source>
        <dbReference type="EMBL" id="TGO42634.1"/>
    </source>
</evidence>
<keyword evidence="3" id="KW-1185">Reference proteome</keyword>
<dbReference type="AlphaFoldDB" id="A0A4Z1H074"/>
<name>A0A4Z1H074_9HELO</name>
<evidence type="ECO:0000313" key="3">
    <source>
        <dbReference type="Proteomes" id="UP000297814"/>
    </source>
</evidence>
<protein>
    <submittedName>
        <fullName evidence="2">Uncharacterized protein</fullName>
    </submittedName>
</protein>
<sequence>MARRFRKSSILQTGPPRYKKSLNVVQPETPRIRDRSFDSCGAECGGKFRQKDENPVNERMFYKQDRDTKPVAATELQDTSNAAKYPM</sequence>
<feature type="region of interest" description="Disordered" evidence="1">
    <location>
        <begin position="1"/>
        <end position="21"/>
    </location>
</feature>
<dbReference type="EMBL" id="PQXK01000006">
    <property type="protein sequence ID" value="TGO42634.1"/>
    <property type="molecule type" value="Genomic_DNA"/>
</dbReference>
<organism evidence="2 3">
    <name type="scientific">Botrytis hyacinthi</name>
    <dbReference type="NCBI Taxonomy" id="278943"/>
    <lineage>
        <taxon>Eukaryota</taxon>
        <taxon>Fungi</taxon>
        <taxon>Dikarya</taxon>
        <taxon>Ascomycota</taxon>
        <taxon>Pezizomycotina</taxon>
        <taxon>Leotiomycetes</taxon>
        <taxon>Helotiales</taxon>
        <taxon>Sclerotiniaceae</taxon>
        <taxon>Botrytis</taxon>
    </lineage>
</organism>
<dbReference type="Proteomes" id="UP000297814">
    <property type="component" value="Unassembled WGS sequence"/>
</dbReference>
<feature type="compositionally biased region" description="Polar residues" evidence="1">
    <location>
        <begin position="76"/>
        <end position="87"/>
    </location>
</feature>